<protein>
    <recommendedName>
        <fullName evidence="5">Trypsin</fullName>
    </recommendedName>
</protein>
<evidence type="ECO:0000256" key="2">
    <source>
        <dbReference type="SAM" id="Phobius"/>
    </source>
</evidence>
<dbReference type="Gene3D" id="2.40.10.10">
    <property type="entry name" value="Trypsin-like serine proteases"/>
    <property type="match status" value="2"/>
</dbReference>
<gene>
    <name evidence="3" type="ORF">Ga0074812_108136</name>
</gene>
<evidence type="ECO:0008006" key="5">
    <source>
        <dbReference type="Google" id="ProtNLM"/>
    </source>
</evidence>
<evidence type="ECO:0000313" key="3">
    <source>
        <dbReference type="EMBL" id="CUU56608.1"/>
    </source>
</evidence>
<dbReference type="EMBL" id="FAOZ01000008">
    <property type="protein sequence ID" value="CUU56608.1"/>
    <property type="molecule type" value="Genomic_DNA"/>
</dbReference>
<evidence type="ECO:0000313" key="4">
    <source>
        <dbReference type="Proteomes" id="UP000198802"/>
    </source>
</evidence>
<feature type="transmembrane region" description="Helical" evidence="2">
    <location>
        <begin position="12"/>
        <end position="33"/>
    </location>
</feature>
<feature type="region of interest" description="Disordered" evidence="1">
    <location>
        <begin position="174"/>
        <end position="198"/>
    </location>
</feature>
<keyword evidence="2" id="KW-1133">Transmembrane helix</keyword>
<dbReference type="InterPro" id="IPR009003">
    <property type="entry name" value="Peptidase_S1_PA"/>
</dbReference>
<accession>A0A0S4QLZ8</accession>
<feature type="region of interest" description="Disordered" evidence="1">
    <location>
        <begin position="44"/>
        <end position="80"/>
    </location>
</feature>
<proteinExistence type="predicted"/>
<keyword evidence="4" id="KW-1185">Reference proteome</keyword>
<dbReference type="InterPro" id="IPR043504">
    <property type="entry name" value="Peptidase_S1_PA_chymotrypsin"/>
</dbReference>
<name>A0A0S4QLZ8_9ACTN</name>
<evidence type="ECO:0000256" key="1">
    <source>
        <dbReference type="SAM" id="MobiDB-lite"/>
    </source>
</evidence>
<feature type="compositionally biased region" description="Polar residues" evidence="1">
    <location>
        <begin position="54"/>
        <end position="80"/>
    </location>
</feature>
<reference evidence="4" key="1">
    <citation type="submission" date="2015-11" db="EMBL/GenBank/DDBJ databases">
        <authorList>
            <person name="Varghese N."/>
        </authorList>
    </citation>
    <scope>NUCLEOTIDE SEQUENCE [LARGE SCALE GENOMIC DNA]</scope>
    <source>
        <strain evidence="4">DSM 45899</strain>
    </source>
</reference>
<keyword evidence="2" id="KW-0812">Transmembrane</keyword>
<sequence length="594" mass="63646">MYSRAHDRRGPKCFRTTVTALIVMLTPVGWAVASTDPVAAQSAVAGTAEHHTTGRFTSSIPVSPSTTEPTTDSATPRSSVTEVVRPTLLTAGKLVEVVWNIPDGQTRPAGYRVSLYVSGCAGADCQPASSDKPASRQIAVQDVCATCSWATFDEPSVKDGGEYWASVIPLGRGETTSDNSSSLPRGRSSTEAVRVSTSPGATPFSAADLALDRAVEAAVDVIPGENDPNDAGIWIDVATGKVVHGFVDNSSYEQQVAKVQKINQAGLITTRRVKYSKSALTAIKDRIVRERADLAGVGIQINAVTLALKENKVRIRASAATPEAAAVLADRYGGDVIILDDVKIRMSSTANNPENTPAPRDPDPENLSWYGGIYIADGWLSGCTGGYLAQKSNGDYYMLTAGHCFDPTNIWGEPTLIEDDNGNTIGAIEDSYDGHDDDVDVASIWIPARGLATNQIIAESGSVFRNVTDDADEFVEDTLVCFSGVTSGTEKCARNYEQGEVIWPDGTIFYNATRAMQWDENTEDFALDGDSGSAIYRDVNDIFDDEFRVYGIESGTTWNEDDDENVVGGGFVYTFNTDIENAIDAHALESEPIP</sequence>
<organism evidence="3 4">
    <name type="scientific">Parafrankia irregularis</name>
    <dbReference type="NCBI Taxonomy" id="795642"/>
    <lineage>
        <taxon>Bacteria</taxon>
        <taxon>Bacillati</taxon>
        <taxon>Actinomycetota</taxon>
        <taxon>Actinomycetes</taxon>
        <taxon>Frankiales</taxon>
        <taxon>Frankiaceae</taxon>
        <taxon>Parafrankia</taxon>
    </lineage>
</organism>
<dbReference type="AlphaFoldDB" id="A0A0S4QLZ8"/>
<keyword evidence="2" id="KW-0472">Membrane</keyword>
<dbReference type="SUPFAM" id="SSF50494">
    <property type="entry name" value="Trypsin-like serine proteases"/>
    <property type="match status" value="1"/>
</dbReference>
<dbReference type="Proteomes" id="UP000198802">
    <property type="component" value="Unassembled WGS sequence"/>
</dbReference>